<evidence type="ECO:0000313" key="1">
    <source>
        <dbReference type="EMBL" id="CAD5236179.1"/>
    </source>
</evidence>
<proteinExistence type="predicted"/>
<dbReference type="EMBL" id="LR881104">
    <property type="protein sequence ID" value="CAD5236179.1"/>
    <property type="molecule type" value="Genomic_DNA"/>
</dbReference>
<keyword evidence="2" id="KW-1185">Reference proteome</keyword>
<reference evidence="1 2" key="1">
    <citation type="submission" date="2020-09" db="EMBL/GenBank/DDBJ databases">
        <authorList>
            <person name="Jameson E."/>
        </authorList>
    </citation>
    <scope>NUCLEOTIDE SEQUENCE [LARGE SCALE GENOMIC DNA]</scope>
</reference>
<name>A0A7R8R6G8_9CAUD</name>
<evidence type="ECO:0000313" key="2">
    <source>
        <dbReference type="Proteomes" id="UP000596247"/>
    </source>
</evidence>
<accession>A0A7R8R6G8</accession>
<gene>
    <name evidence="1" type="ORF">LLCLJKAH_00190</name>
</gene>
<organism evidence="1 2">
    <name type="scientific">Klebsiella phage vB_KvM-Eowyn</name>
    <dbReference type="NCBI Taxonomy" id="2762819"/>
    <lineage>
        <taxon>Viruses</taxon>
        <taxon>Duplodnaviria</taxon>
        <taxon>Heunggongvirae</taxon>
        <taxon>Uroviricota</taxon>
        <taxon>Caudoviricetes</taxon>
        <taxon>Chimalliviridae</taxon>
        <taxon>Eowynvirus</taxon>
        <taxon>Eowynvirus eowyn</taxon>
    </lineage>
</organism>
<sequence>MYNDKIVFSGGTLIGANQGGTLKKNEHGYYEVVLGALDVFNSNGQYYPLGPAKALFEASSVFMRRLKNKALRAEYGHPKRDGMPLMEYADRLTRIDERMVCCHIHDVWLETSKVKNSEGRTVIAIMGLICPTGPYGEVLKQQLENPNENVCFSIRAVTHDEYVRGRYEKQIREIISWDYVNEPGISVANKFSSPSLESIDTVVPLELMGSYLSAKRHELVAMEAAGDVTLSGIYEKAKSSIVLPTRTIGSQLW</sequence>
<dbReference type="Proteomes" id="UP000596247">
    <property type="component" value="Chromosome"/>
</dbReference>
<protein>
    <submittedName>
        <fullName evidence="1">Virion structural protein</fullName>
    </submittedName>
</protein>
<dbReference type="Pfam" id="PF20034">
    <property type="entry name" value="Peptidase_S80"/>
    <property type="match status" value="1"/>
</dbReference>
<dbReference type="InterPro" id="IPR045405">
    <property type="entry name" value="Peptidase_S80"/>
</dbReference>